<feature type="region of interest" description="Disordered" evidence="1">
    <location>
        <begin position="1"/>
        <end position="125"/>
    </location>
</feature>
<evidence type="ECO:0000313" key="3">
    <source>
        <dbReference type="Proteomes" id="UP000481861"/>
    </source>
</evidence>
<evidence type="ECO:0000256" key="1">
    <source>
        <dbReference type="SAM" id="MobiDB-lite"/>
    </source>
</evidence>
<accession>A0A7C8ME85</accession>
<gene>
    <name evidence="2" type="ORF">BDV95DRAFT_602958</name>
</gene>
<dbReference type="EMBL" id="JAADJZ010000004">
    <property type="protein sequence ID" value="KAF2875539.1"/>
    <property type="molecule type" value="Genomic_DNA"/>
</dbReference>
<feature type="compositionally biased region" description="Basic and acidic residues" evidence="1">
    <location>
        <begin position="11"/>
        <end position="33"/>
    </location>
</feature>
<protein>
    <submittedName>
        <fullName evidence="2">Uncharacterized protein</fullName>
    </submittedName>
</protein>
<proteinExistence type="predicted"/>
<evidence type="ECO:0000313" key="2">
    <source>
        <dbReference type="EMBL" id="KAF2875539.1"/>
    </source>
</evidence>
<name>A0A7C8ME85_9PLEO</name>
<dbReference type="Proteomes" id="UP000481861">
    <property type="component" value="Unassembled WGS sequence"/>
</dbReference>
<feature type="region of interest" description="Disordered" evidence="1">
    <location>
        <begin position="216"/>
        <end position="279"/>
    </location>
</feature>
<comment type="caution">
    <text evidence="2">The sequence shown here is derived from an EMBL/GenBank/DDBJ whole genome shotgun (WGS) entry which is preliminary data.</text>
</comment>
<reference evidence="2 3" key="1">
    <citation type="submission" date="2020-01" db="EMBL/GenBank/DDBJ databases">
        <authorList>
            <consortium name="DOE Joint Genome Institute"/>
            <person name="Haridas S."/>
            <person name="Albert R."/>
            <person name="Binder M."/>
            <person name="Bloem J."/>
            <person name="Labutti K."/>
            <person name="Salamov A."/>
            <person name="Andreopoulos B."/>
            <person name="Baker S.E."/>
            <person name="Barry K."/>
            <person name="Bills G."/>
            <person name="Bluhm B.H."/>
            <person name="Cannon C."/>
            <person name="Castanera R."/>
            <person name="Culley D.E."/>
            <person name="Daum C."/>
            <person name="Ezra D."/>
            <person name="Gonzalez J.B."/>
            <person name="Henrissat B."/>
            <person name="Kuo A."/>
            <person name="Liang C."/>
            <person name="Lipzen A."/>
            <person name="Lutzoni F."/>
            <person name="Magnuson J."/>
            <person name="Mondo S."/>
            <person name="Nolan M."/>
            <person name="Ohm R."/>
            <person name="Pangilinan J."/>
            <person name="Park H.-J.H."/>
            <person name="Ramirez L."/>
            <person name="Alfaro M."/>
            <person name="Sun H."/>
            <person name="Tritt A."/>
            <person name="Yoshinaga Y."/>
            <person name="Zwiers L.-H.L."/>
            <person name="Turgeon B.G."/>
            <person name="Goodwin S.B."/>
            <person name="Spatafora J.W."/>
            <person name="Crous P.W."/>
            <person name="Grigoriev I.V."/>
        </authorList>
    </citation>
    <scope>NUCLEOTIDE SEQUENCE [LARGE SCALE GENOMIC DNA]</scope>
    <source>
        <strain evidence="2 3">CBS 611.86</strain>
    </source>
</reference>
<keyword evidence="3" id="KW-1185">Reference proteome</keyword>
<organism evidence="2 3">
    <name type="scientific">Massariosphaeria phaeospora</name>
    <dbReference type="NCBI Taxonomy" id="100035"/>
    <lineage>
        <taxon>Eukaryota</taxon>
        <taxon>Fungi</taxon>
        <taxon>Dikarya</taxon>
        <taxon>Ascomycota</taxon>
        <taxon>Pezizomycotina</taxon>
        <taxon>Dothideomycetes</taxon>
        <taxon>Pleosporomycetidae</taxon>
        <taxon>Pleosporales</taxon>
        <taxon>Pleosporales incertae sedis</taxon>
        <taxon>Massariosphaeria</taxon>
    </lineage>
</organism>
<dbReference type="AlphaFoldDB" id="A0A7C8ME85"/>
<feature type="region of interest" description="Disordered" evidence="1">
    <location>
        <begin position="144"/>
        <end position="200"/>
    </location>
</feature>
<feature type="compositionally biased region" description="Polar residues" evidence="1">
    <location>
        <begin position="82"/>
        <end position="94"/>
    </location>
</feature>
<sequence length="402" mass="41827">MVPNAEGVTAEQRRGGDEQEVDRLEVLATKVEELDAGEDVPETQPRSPKRRTLGGAGQSSLQSSHRSHNARVARSSPDANVVRSSAGLSAQLRSGSPYMSGVRPGADLDAQPTQASHSGSGVDLNTGGPYMMSGALPYDGGGTRSGIGLDVNPTRSQGGELRSGADLNAQSRRMSGVRSGVGLSAQSSRKAGARSGADPSVHLRLRNPYLIVRSSQRGDFRSGAGPDAQSNQGGIRSGADLNARSRHGSVHSGAVPDAQANQGSIRSGADLDAQSSQGDVHSGVGLIAQSSQVGDRSGAGLNVLGADDAVALSANASVRDQVPDASMRWSNEAAAGMERVVSNFSYSGQVPQGQGMGSNHVEERHDYHGIWHSHGMFTHLLSLAWQQSRQNGHPFTHGITEP</sequence>